<gene>
    <name evidence="3" type="ORF">SAMN02745823_03317</name>
</gene>
<dbReference type="RefSeq" id="WP_073081461.1">
    <property type="nucleotide sequence ID" value="NZ_FQXV01000014.1"/>
</dbReference>
<evidence type="ECO:0000313" key="4">
    <source>
        <dbReference type="Proteomes" id="UP000183995"/>
    </source>
</evidence>
<sequence>METKKNIKLKIALVCVLAFLIVLIGGFYIYTLSYYRADSTAVASMTAADVMIDRRGNDIIFRPSPDKDLSTALIFYPGGKVEYIAYAPLLEQLTREGLTCVLVKMPFNLAFFNLSAADRVYELLPEIKNWYIGGHALGGVMASSYVWKDSTHVRGLVLLGAYPFTSSSLPTLAVYGSEDVKLEKKKLEGVKNVVEIMGGNSAGFGNYGDQFGDGTATITREDQQAQTVRAVMDFIGNKNK</sequence>
<keyword evidence="1" id="KW-0812">Transmembrane</keyword>
<evidence type="ECO:0000256" key="1">
    <source>
        <dbReference type="SAM" id="Phobius"/>
    </source>
</evidence>
<dbReference type="Gene3D" id="3.40.50.1820">
    <property type="entry name" value="alpha/beta hydrolase"/>
    <property type="match status" value="1"/>
</dbReference>
<protein>
    <submittedName>
        <fullName evidence="3">Alpha/beta hydrolase family protein</fullName>
    </submittedName>
</protein>
<dbReference type="SUPFAM" id="SSF53474">
    <property type="entry name" value="alpha/beta-Hydrolases"/>
    <property type="match status" value="1"/>
</dbReference>
<keyword evidence="3" id="KW-0378">Hydrolase</keyword>
<dbReference type="EMBL" id="FQXV01000014">
    <property type="protein sequence ID" value="SHI19997.1"/>
    <property type="molecule type" value="Genomic_DNA"/>
</dbReference>
<evidence type="ECO:0000259" key="2">
    <source>
        <dbReference type="Pfam" id="PF12695"/>
    </source>
</evidence>
<dbReference type="GO" id="GO:0016787">
    <property type="term" value="F:hydrolase activity"/>
    <property type="evidence" value="ECO:0007669"/>
    <property type="project" value="UniProtKB-KW"/>
</dbReference>
<keyword evidence="1" id="KW-1133">Transmembrane helix</keyword>
<dbReference type="AlphaFoldDB" id="A0A1M5Z6W1"/>
<dbReference type="InterPro" id="IPR029059">
    <property type="entry name" value="AB_hydrolase_5"/>
</dbReference>
<proteinExistence type="predicted"/>
<dbReference type="Proteomes" id="UP000183995">
    <property type="component" value="Unassembled WGS sequence"/>
</dbReference>
<dbReference type="InterPro" id="IPR029058">
    <property type="entry name" value="AB_hydrolase_fold"/>
</dbReference>
<name>A0A1M5Z6W1_9FIRM</name>
<keyword evidence="4" id="KW-1185">Reference proteome</keyword>
<reference evidence="3 4" key="1">
    <citation type="submission" date="2016-11" db="EMBL/GenBank/DDBJ databases">
        <authorList>
            <person name="Jaros S."/>
            <person name="Januszkiewicz K."/>
            <person name="Wedrychowicz H."/>
        </authorList>
    </citation>
    <scope>NUCLEOTIDE SEQUENCE [LARGE SCALE GENOMIC DNA]</scope>
    <source>
        <strain evidence="3 4">DSM 10068</strain>
    </source>
</reference>
<organism evidence="3 4">
    <name type="scientific">Sporobacter termitidis DSM 10068</name>
    <dbReference type="NCBI Taxonomy" id="1123282"/>
    <lineage>
        <taxon>Bacteria</taxon>
        <taxon>Bacillati</taxon>
        <taxon>Bacillota</taxon>
        <taxon>Clostridia</taxon>
        <taxon>Eubacteriales</taxon>
        <taxon>Oscillospiraceae</taxon>
        <taxon>Sporobacter</taxon>
    </lineage>
</organism>
<feature type="domain" description="Alpha/beta hydrolase fold-5" evidence="2">
    <location>
        <begin position="72"/>
        <end position="224"/>
    </location>
</feature>
<dbReference type="STRING" id="1123282.SAMN02745823_03317"/>
<dbReference type="Pfam" id="PF12695">
    <property type="entry name" value="Abhydrolase_5"/>
    <property type="match status" value="1"/>
</dbReference>
<accession>A0A1M5Z6W1</accession>
<keyword evidence="1" id="KW-0472">Membrane</keyword>
<feature type="transmembrane region" description="Helical" evidence="1">
    <location>
        <begin position="12"/>
        <end position="30"/>
    </location>
</feature>
<evidence type="ECO:0000313" key="3">
    <source>
        <dbReference type="EMBL" id="SHI19997.1"/>
    </source>
</evidence>
<dbReference type="OrthoDB" id="9780932at2"/>